<organism evidence="1 2">
    <name type="scientific">Phanerochaete sordida</name>
    <dbReference type="NCBI Taxonomy" id="48140"/>
    <lineage>
        <taxon>Eukaryota</taxon>
        <taxon>Fungi</taxon>
        <taxon>Dikarya</taxon>
        <taxon>Basidiomycota</taxon>
        <taxon>Agaricomycotina</taxon>
        <taxon>Agaricomycetes</taxon>
        <taxon>Polyporales</taxon>
        <taxon>Phanerochaetaceae</taxon>
        <taxon>Phanerochaete</taxon>
    </lineage>
</organism>
<evidence type="ECO:0000313" key="2">
    <source>
        <dbReference type="Proteomes" id="UP000703269"/>
    </source>
</evidence>
<gene>
    <name evidence="1" type="ORF">PsYK624_114460</name>
</gene>
<name>A0A9P3LHR5_9APHY</name>
<dbReference type="AlphaFoldDB" id="A0A9P3LHR5"/>
<evidence type="ECO:0000313" key="1">
    <source>
        <dbReference type="EMBL" id="GJE95263.1"/>
    </source>
</evidence>
<reference evidence="1 2" key="1">
    <citation type="submission" date="2021-08" db="EMBL/GenBank/DDBJ databases">
        <title>Draft Genome Sequence of Phanerochaete sordida strain YK-624.</title>
        <authorList>
            <person name="Mori T."/>
            <person name="Dohra H."/>
            <person name="Suzuki T."/>
            <person name="Kawagishi H."/>
            <person name="Hirai H."/>
        </authorList>
    </citation>
    <scope>NUCLEOTIDE SEQUENCE [LARGE SCALE GENOMIC DNA]</scope>
    <source>
        <strain evidence="1 2">YK-624</strain>
    </source>
</reference>
<comment type="caution">
    <text evidence="1">The sequence shown here is derived from an EMBL/GenBank/DDBJ whole genome shotgun (WGS) entry which is preliminary data.</text>
</comment>
<keyword evidence="2" id="KW-1185">Reference proteome</keyword>
<protein>
    <submittedName>
        <fullName evidence="1">Uncharacterized protein</fullName>
    </submittedName>
</protein>
<proteinExistence type="predicted"/>
<sequence>MAMPGHVLMRTALLTTCPPSMSTSASRVSADAPGALDMCCNPSLELREGRNDPVRLQTAVLLRSTQVHIRCSRNASRMNTLRTGWSHLLQGS</sequence>
<dbReference type="Proteomes" id="UP000703269">
    <property type="component" value="Unassembled WGS sequence"/>
</dbReference>
<accession>A0A9P3LHR5</accession>
<dbReference type="EMBL" id="BPQB01000047">
    <property type="protein sequence ID" value="GJE95263.1"/>
    <property type="molecule type" value="Genomic_DNA"/>
</dbReference>